<protein>
    <submittedName>
        <fullName evidence="3">Uncharacterized protein</fullName>
    </submittedName>
</protein>
<dbReference type="CDD" id="cd15488">
    <property type="entry name" value="Tm-1-like"/>
    <property type="match status" value="1"/>
</dbReference>
<comment type="caution">
    <text evidence="3">The sequence shown here is derived from an EMBL/GenBank/DDBJ whole genome shotgun (WGS) entry which is preliminary data.</text>
</comment>
<name>W9VWX8_9EURO</name>
<dbReference type="Gene3D" id="3.40.50.12030">
    <property type="entry name" value="Uncharacterised protein family UPF0261, NC domain"/>
    <property type="match status" value="1"/>
</dbReference>
<dbReference type="Pfam" id="PF23189">
    <property type="entry name" value="UPF0261_C"/>
    <property type="match status" value="1"/>
</dbReference>
<feature type="domain" description="UPF0261" evidence="1">
    <location>
        <begin position="4"/>
        <end position="184"/>
    </location>
</feature>
<dbReference type="Proteomes" id="UP000019473">
    <property type="component" value="Unassembled WGS sequence"/>
</dbReference>
<proteinExistence type="predicted"/>
<accession>W9VWX8</accession>
<evidence type="ECO:0000313" key="4">
    <source>
        <dbReference type="Proteomes" id="UP000019473"/>
    </source>
</evidence>
<dbReference type="OrthoDB" id="10264588at2759"/>
<dbReference type="InterPro" id="IPR051353">
    <property type="entry name" value="Tobamovirus_resist_UPF0261"/>
</dbReference>
<dbReference type="GeneID" id="19181655"/>
<gene>
    <name evidence="3" type="ORF">A1O7_07080</name>
</gene>
<keyword evidence="4" id="KW-1185">Reference proteome</keyword>
<organism evidence="3 4">
    <name type="scientific">Cladophialophora yegresii CBS 114405</name>
    <dbReference type="NCBI Taxonomy" id="1182544"/>
    <lineage>
        <taxon>Eukaryota</taxon>
        <taxon>Fungi</taxon>
        <taxon>Dikarya</taxon>
        <taxon>Ascomycota</taxon>
        <taxon>Pezizomycotina</taxon>
        <taxon>Eurotiomycetes</taxon>
        <taxon>Chaetothyriomycetidae</taxon>
        <taxon>Chaetothyriales</taxon>
        <taxon>Herpotrichiellaceae</taxon>
        <taxon>Cladophialophora</taxon>
    </lineage>
</organism>
<dbReference type="AlphaFoldDB" id="W9VWX8"/>
<dbReference type="HOGENOM" id="CLU_036813_1_0_1"/>
<dbReference type="InterPro" id="IPR056778">
    <property type="entry name" value="UPF0261_C"/>
</dbReference>
<reference evidence="3 4" key="1">
    <citation type="submission" date="2013-03" db="EMBL/GenBank/DDBJ databases">
        <title>The Genome Sequence of Cladophialophora yegresii CBS 114405.</title>
        <authorList>
            <consortium name="The Broad Institute Genomics Platform"/>
            <person name="Cuomo C."/>
            <person name="de Hoog S."/>
            <person name="Gorbushina A."/>
            <person name="Walker B."/>
            <person name="Young S.K."/>
            <person name="Zeng Q."/>
            <person name="Gargeya S."/>
            <person name="Fitzgerald M."/>
            <person name="Haas B."/>
            <person name="Abouelleil A."/>
            <person name="Allen A.W."/>
            <person name="Alvarado L."/>
            <person name="Arachchi H.M."/>
            <person name="Berlin A.M."/>
            <person name="Chapman S.B."/>
            <person name="Gainer-Dewar J."/>
            <person name="Goldberg J."/>
            <person name="Griggs A."/>
            <person name="Gujja S."/>
            <person name="Hansen M."/>
            <person name="Howarth C."/>
            <person name="Imamovic A."/>
            <person name="Ireland A."/>
            <person name="Larimer J."/>
            <person name="McCowan C."/>
            <person name="Murphy C."/>
            <person name="Pearson M."/>
            <person name="Poon T.W."/>
            <person name="Priest M."/>
            <person name="Roberts A."/>
            <person name="Saif S."/>
            <person name="Shea T."/>
            <person name="Sisk P."/>
            <person name="Sykes S."/>
            <person name="Wortman J."/>
            <person name="Nusbaum C."/>
            <person name="Birren B."/>
        </authorList>
    </citation>
    <scope>NUCLEOTIDE SEQUENCE [LARGE SCALE GENOMIC DNA]</scope>
    <source>
        <strain evidence="3 4">CBS 114405</strain>
    </source>
</reference>
<dbReference type="Pfam" id="PF06792">
    <property type="entry name" value="UPF0261"/>
    <property type="match status" value="1"/>
</dbReference>
<dbReference type="EMBL" id="AMGW01000005">
    <property type="protein sequence ID" value="EXJ56736.1"/>
    <property type="molecule type" value="Genomic_DNA"/>
</dbReference>
<dbReference type="NCBIfam" id="NF002674">
    <property type="entry name" value="PRK02399.1-2"/>
    <property type="match status" value="1"/>
</dbReference>
<evidence type="ECO:0000259" key="1">
    <source>
        <dbReference type="Pfam" id="PF06792"/>
    </source>
</evidence>
<dbReference type="PANTHER" id="PTHR31862">
    <property type="entry name" value="UPF0261 DOMAIN PROTEIN (AFU_ORTHOLOGUE AFUA_1G10120)"/>
    <property type="match status" value="1"/>
</dbReference>
<dbReference type="STRING" id="1182544.W9VWX8"/>
<dbReference type="eggNOG" id="ENOG502QT37">
    <property type="taxonomic scope" value="Eukaryota"/>
</dbReference>
<dbReference type="InterPro" id="IPR044122">
    <property type="entry name" value="UPF0261_N"/>
</dbReference>
<dbReference type="PANTHER" id="PTHR31862:SF1">
    <property type="entry name" value="UPF0261 DOMAIN PROTEIN (AFU_ORTHOLOGUE AFUA_1G10120)"/>
    <property type="match status" value="1"/>
</dbReference>
<sequence length="462" mass="49839">MVKPTVLIVGTPDTKLDEILYLRDQILAEHTCNTKILNVSHTTPPKVRTRLDSLAADEVISPLEEHSSTLKDLSRGEYIDKAIELCTPVVKDLVSKAVAVHGIISAAGSSGSSLATALMRHACPVGFPKLMVSTMASGDIKHYVEETDITMMYSVVDIAGINSILKRILANAAAAISAMTVSYAKSLVDASAVESKGKRIAITMFGNTTPCVDAVRQILTSAPHDASDYEIYVFHATGSGGRAMERLIAEGQIDAVVDLTTTEIPDELFGGVLSAGPDRLEVAAKKGIPLVVSVGACDMVNFGPKDSVPEKYTKDRNLFVHNPAVTLMRTTPEENAQIGQFIVDKLATHASNPSAIRVLLPERGVSMLDAPGKPFHDPKADKALFDTIEEGLEATKIDVERHDLHINDELFAGHVASAILEVMGVTQRNYRLANARRRKWSFDHGASVMLARKNSQIEIPDA</sequence>
<evidence type="ECO:0000313" key="3">
    <source>
        <dbReference type="EMBL" id="EXJ56736.1"/>
    </source>
</evidence>
<feature type="domain" description="UPF0261" evidence="2">
    <location>
        <begin position="198"/>
        <end position="423"/>
    </location>
</feature>
<dbReference type="Gene3D" id="3.40.50.12020">
    <property type="entry name" value="Uncharacterised protein family UPF0261, NN domain"/>
    <property type="match status" value="1"/>
</dbReference>
<evidence type="ECO:0000259" key="2">
    <source>
        <dbReference type="Pfam" id="PF23189"/>
    </source>
</evidence>
<dbReference type="RefSeq" id="XP_007759270.1">
    <property type="nucleotide sequence ID" value="XM_007761080.1"/>
</dbReference>
<dbReference type="VEuPathDB" id="FungiDB:A1O7_07080"/>